<reference evidence="1" key="1">
    <citation type="journal article" date="2020" name="Stud. Mycol.">
        <title>101 Dothideomycetes genomes: a test case for predicting lifestyles and emergence of pathogens.</title>
        <authorList>
            <person name="Haridas S."/>
            <person name="Albert R."/>
            <person name="Binder M."/>
            <person name="Bloem J."/>
            <person name="Labutti K."/>
            <person name="Salamov A."/>
            <person name="Andreopoulos B."/>
            <person name="Baker S."/>
            <person name="Barry K."/>
            <person name="Bills G."/>
            <person name="Bluhm B."/>
            <person name="Cannon C."/>
            <person name="Castanera R."/>
            <person name="Culley D."/>
            <person name="Daum C."/>
            <person name="Ezra D."/>
            <person name="Gonzalez J."/>
            <person name="Henrissat B."/>
            <person name="Kuo A."/>
            <person name="Liang C."/>
            <person name="Lipzen A."/>
            <person name="Lutzoni F."/>
            <person name="Magnuson J."/>
            <person name="Mondo S."/>
            <person name="Nolan M."/>
            <person name="Ohm R."/>
            <person name="Pangilinan J."/>
            <person name="Park H.-J."/>
            <person name="Ramirez L."/>
            <person name="Alfaro M."/>
            <person name="Sun H."/>
            <person name="Tritt A."/>
            <person name="Yoshinaga Y."/>
            <person name="Zwiers L.-H."/>
            <person name="Turgeon B."/>
            <person name="Goodwin S."/>
            <person name="Spatafora J."/>
            <person name="Crous P."/>
            <person name="Grigoriev I."/>
        </authorList>
    </citation>
    <scope>NUCLEOTIDE SEQUENCE</scope>
    <source>
        <strain evidence="1">ATCC 16933</strain>
    </source>
</reference>
<organism evidence="1 2">
    <name type="scientific">Lineolata rhizophorae</name>
    <dbReference type="NCBI Taxonomy" id="578093"/>
    <lineage>
        <taxon>Eukaryota</taxon>
        <taxon>Fungi</taxon>
        <taxon>Dikarya</taxon>
        <taxon>Ascomycota</taxon>
        <taxon>Pezizomycotina</taxon>
        <taxon>Dothideomycetes</taxon>
        <taxon>Dothideomycetes incertae sedis</taxon>
        <taxon>Lineolatales</taxon>
        <taxon>Lineolataceae</taxon>
        <taxon>Lineolata</taxon>
    </lineage>
</organism>
<dbReference type="EMBL" id="MU001676">
    <property type="protein sequence ID" value="KAF2459127.1"/>
    <property type="molecule type" value="Genomic_DNA"/>
</dbReference>
<keyword evidence="2" id="KW-1185">Reference proteome</keyword>
<proteinExistence type="predicted"/>
<sequence length="113" mass="12596">MIYIELLKLLGLSGALARAFYWSGLFLASSSATSRAKESHNGFASRHHMLIIGSWWESEMIKCSWLAKQCEGAQTVPASGGARSFVLSRVLNSRVRRCWHSSGHVAKKYDSTY</sequence>
<dbReference type="AlphaFoldDB" id="A0A6A6P5P2"/>
<dbReference type="Proteomes" id="UP000799766">
    <property type="component" value="Unassembled WGS sequence"/>
</dbReference>
<evidence type="ECO:0000313" key="1">
    <source>
        <dbReference type="EMBL" id="KAF2459127.1"/>
    </source>
</evidence>
<name>A0A6A6P5P2_9PEZI</name>
<evidence type="ECO:0000313" key="2">
    <source>
        <dbReference type="Proteomes" id="UP000799766"/>
    </source>
</evidence>
<protein>
    <submittedName>
        <fullName evidence="1">Uncharacterized protein</fullName>
    </submittedName>
</protein>
<accession>A0A6A6P5P2</accession>
<gene>
    <name evidence="1" type="ORF">BDY21DRAFT_201730</name>
</gene>